<dbReference type="KEGG" id="nmf:NMS_1657"/>
<evidence type="ECO:0000256" key="1">
    <source>
        <dbReference type="SAM" id="SignalP"/>
    </source>
</evidence>
<organism evidence="2 3">
    <name type="scientific">Nonlabens marinus S1-08</name>
    <dbReference type="NCBI Taxonomy" id="1454201"/>
    <lineage>
        <taxon>Bacteria</taxon>
        <taxon>Pseudomonadati</taxon>
        <taxon>Bacteroidota</taxon>
        <taxon>Flavobacteriia</taxon>
        <taxon>Flavobacteriales</taxon>
        <taxon>Flavobacteriaceae</taxon>
        <taxon>Nonlabens</taxon>
    </lineage>
</organism>
<evidence type="ECO:0000313" key="3">
    <source>
        <dbReference type="Proteomes" id="UP000031760"/>
    </source>
</evidence>
<accession>W8W041</accession>
<proteinExistence type="predicted"/>
<feature type="signal peptide" evidence="1">
    <location>
        <begin position="1"/>
        <end position="18"/>
    </location>
</feature>
<protein>
    <submittedName>
        <fullName evidence="2">Uncharacterized protein</fullName>
    </submittedName>
</protein>
<name>W8W041_9FLAO</name>
<evidence type="ECO:0000313" key="2">
    <source>
        <dbReference type="EMBL" id="BAO55666.1"/>
    </source>
</evidence>
<dbReference type="HOGENOM" id="CLU_2001490_0_0_10"/>
<gene>
    <name evidence="2" type="ORF">NMS_1657</name>
</gene>
<dbReference type="Proteomes" id="UP000031760">
    <property type="component" value="Chromosome"/>
</dbReference>
<reference evidence="2 3" key="1">
    <citation type="journal article" date="2014" name="Proc. Natl. Acad. Sci. U.S.A.">
        <title>Functional characterization of flavobacteria rhodopsins reveals a unique class of light-driven chloride pump in bacteria.</title>
        <authorList>
            <person name="Yoshizawa S."/>
            <person name="Kumagai Y."/>
            <person name="Kim H."/>
            <person name="Ogura Y."/>
            <person name="Hayashi T."/>
            <person name="Iwasaki W."/>
            <person name="DeLong E.F."/>
            <person name="Kogure K."/>
        </authorList>
    </citation>
    <scope>NUCLEOTIDE SEQUENCE [LARGE SCALE GENOMIC DNA]</scope>
    <source>
        <strain evidence="2 3">S1-08</strain>
    </source>
</reference>
<dbReference type="EMBL" id="AP014548">
    <property type="protein sequence ID" value="BAO55666.1"/>
    <property type="molecule type" value="Genomic_DNA"/>
</dbReference>
<keyword evidence="3" id="KW-1185">Reference proteome</keyword>
<feature type="chain" id="PRO_5004914111" evidence="1">
    <location>
        <begin position="19"/>
        <end position="124"/>
    </location>
</feature>
<dbReference type="RefSeq" id="WP_041496227.1">
    <property type="nucleotide sequence ID" value="NZ_AP014548.1"/>
</dbReference>
<dbReference type="AlphaFoldDB" id="W8W041"/>
<sequence length="124" mass="14220">MKFLLFFAIILASFSSVAQQKNKVVSQEQLKIMNENARKKSQQLIEPEKELSMIIEKTQLDASKVPGLEKIVTTYAKAANHYKKKPETKNIAALKELEVEYKFGLRQFLGEEDFSKLITVVRVN</sequence>
<keyword evidence="1" id="KW-0732">Signal</keyword>